<accession>A0A2Z4ITM3</accession>
<proteinExistence type="predicted"/>
<protein>
    <submittedName>
        <fullName evidence="2">Uncharacterized protein</fullName>
    </submittedName>
</protein>
<organism evidence="2 3">
    <name type="scientific">Streptomyces cadmiisoli</name>
    <dbReference type="NCBI Taxonomy" id="2184053"/>
    <lineage>
        <taxon>Bacteria</taxon>
        <taxon>Bacillati</taxon>
        <taxon>Actinomycetota</taxon>
        <taxon>Actinomycetes</taxon>
        <taxon>Kitasatosporales</taxon>
        <taxon>Streptomycetaceae</taxon>
        <taxon>Streptomyces</taxon>
        <taxon>Streptomyces aurantiacus group</taxon>
    </lineage>
</organism>
<gene>
    <name evidence="2" type="ORF">DN051_05175</name>
</gene>
<feature type="compositionally biased region" description="Basic and acidic residues" evidence="1">
    <location>
        <begin position="1"/>
        <end position="13"/>
    </location>
</feature>
<keyword evidence="3" id="KW-1185">Reference proteome</keyword>
<dbReference type="EMBL" id="CP030073">
    <property type="protein sequence ID" value="AWW36104.1"/>
    <property type="molecule type" value="Genomic_DNA"/>
</dbReference>
<evidence type="ECO:0000256" key="1">
    <source>
        <dbReference type="SAM" id="MobiDB-lite"/>
    </source>
</evidence>
<evidence type="ECO:0000313" key="2">
    <source>
        <dbReference type="EMBL" id="AWW36104.1"/>
    </source>
</evidence>
<dbReference type="KEGG" id="scad:DN051_05175"/>
<feature type="region of interest" description="Disordered" evidence="1">
    <location>
        <begin position="1"/>
        <end position="23"/>
    </location>
</feature>
<name>A0A2Z4ITM3_9ACTN</name>
<dbReference type="AlphaFoldDB" id="A0A2Z4ITM3"/>
<reference evidence="2 3" key="1">
    <citation type="journal article" date="2019" name="Int. J. Syst. Evol. Microbiol.">
        <title>Streptomyces cadmiisoli sp. nov., a novel actinomycete isolated from cadmium-contaminated soil.</title>
        <authorList>
            <person name="Li K."/>
            <person name="Tang X."/>
            <person name="Zhao J."/>
            <person name="Guo Y."/>
            <person name="Tang Y."/>
            <person name="Gao J."/>
        </authorList>
    </citation>
    <scope>NUCLEOTIDE SEQUENCE [LARGE SCALE GENOMIC DNA]</scope>
    <source>
        <strain evidence="2 3">ZFG47</strain>
    </source>
</reference>
<sequence length="106" mass="10622">MSLRDVRAVRHGDPVTGTSGIPAVVADGPRAGARACPGSAVVPAPVASTRRPSSGGEMCRRRLTVRDAVPSGGAHLAPVPAAGRDRPPELFAEVGHVDDRVGGAGA</sequence>
<dbReference type="Proteomes" id="UP000249616">
    <property type="component" value="Chromosome"/>
</dbReference>
<evidence type="ECO:0000313" key="3">
    <source>
        <dbReference type="Proteomes" id="UP000249616"/>
    </source>
</evidence>